<keyword evidence="5" id="KW-0472">Membrane</keyword>
<keyword evidence="4 8" id="KW-0732">Signal</keyword>
<dbReference type="PRINTS" id="PR01316">
    <property type="entry name" value="GDNFRECEPTOR"/>
</dbReference>
<organism evidence="10 11">
    <name type="scientific">Engystomops pustulosus</name>
    <name type="common">Tungara frog</name>
    <name type="synonym">Physalaemus pustulosus</name>
    <dbReference type="NCBI Taxonomy" id="76066"/>
    <lineage>
        <taxon>Eukaryota</taxon>
        <taxon>Metazoa</taxon>
        <taxon>Chordata</taxon>
        <taxon>Craniata</taxon>
        <taxon>Vertebrata</taxon>
        <taxon>Euteleostomi</taxon>
        <taxon>Amphibia</taxon>
        <taxon>Batrachia</taxon>
        <taxon>Anura</taxon>
        <taxon>Neobatrachia</taxon>
        <taxon>Hyloidea</taxon>
        <taxon>Leptodactylidae</taxon>
        <taxon>Leiuperinae</taxon>
        <taxon>Engystomops</taxon>
    </lineage>
</organism>
<dbReference type="GO" id="GO:0043235">
    <property type="term" value="C:receptor complex"/>
    <property type="evidence" value="ECO:0007669"/>
    <property type="project" value="TreeGrafter"/>
</dbReference>
<gene>
    <name evidence="10" type="ORF">GDO81_010514</name>
</gene>
<feature type="chain" id="PRO_5043664124" description="GDNF/GAS1 domain-containing protein" evidence="8">
    <location>
        <begin position="17"/>
        <end position="333"/>
    </location>
</feature>
<evidence type="ECO:0000313" key="10">
    <source>
        <dbReference type="EMBL" id="KAG8578494.1"/>
    </source>
</evidence>
<keyword evidence="6" id="KW-0675">Receptor</keyword>
<evidence type="ECO:0000256" key="3">
    <source>
        <dbReference type="ARBA" id="ARBA00022475"/>
    </source>
</evidence>
<dbReference type="EMBL" id="WNYA01000004">
    <property type="protein sequence ID" value="KAG8578494.1"/>
    <property type="molecule type" value="Genomic_DNA"/>
</dbReference>
<evidence type="ECO:0000256" key="8">
    <source>
        <dbReference type="SAM" id="SignalP"/>
    </source>
</evidence>
<comment type="similarity">
    <text evidence="2">Belongs to the GDNFR family.</text>
</comment>
<feature type="domain" description="GDNF/GAS1" evidence="9">
    <location>
        <begin position="233"/>
        <end position="327"/>
    </location>
</feature>
<dbReference type="AlphaFoldDB" id="A0AAV7C0K8"/>
<feature type="domain" description="GDNF/GAS1" evidence="9">
    <location>
        <begin position="145"/>
        <end position="223"/>
    </location>
</feature>
<evidence type="ECO:0000256" key="6">
    <source>
        <dbReference type="ARBA" id="ARBA00023170"/>
    </source>
</evidence>
<feature type="signal peptide" evidence="8">
    <location>
        <begin position="1"/>
        <end position="16"/>
    </location>
</feature>
<keyword evidence="7" id="KW-0325">Glycoprotein</keyword>
<dbReference type="Proteomes" id="UP000824782">
    <property type="component" value="Unassembled WGS sequence"/>
</dbReference>
<keyword evidence="3" id="KW-1003">Cell membrane</keyword>
<comment type="subcellular location">
    <subcellularLocation>
        <location evidence="1">Cell membrane</location>
    </subcellularLocation>
</comment>
<comment type="caution">
    <text evidence="10">The sequence shown here is derived from an EMBL/GenBank/DDBJ whole genome shotgun (WGS) entry which is preliminary data.</text>
</comment>
<dbReference type="PANTHER" id="PTHR10269:SF15">
    <property type="entry name" value="GDNF FAMILY RECEPTOR ALPHA-3"/>
    <property type="match status" value="1"/>
</dbReference>
<name>A0AAV7C0K8_ENGPU</name>
<dbReference type="GO" id="GO:0007169">
    <property type="term" value="P:cell surface receptor protein tyrosine kinase signaling pathway"/>
    <property type="evidence" value="ECO:0007669"/>
    <property type="project" value="UniProtKB-ARBA"/>
</dbReference>
<evidence type="ECO:0000256" key="4">
    <source>
        <dbReference type="ARBA" id="ARBA00022729"/>
    </source>
</evidence>
<dbReference type="GO" id="GO:0009897">
    <property type="term" value="C:external side of plasma membrane"/>
    <property type="evidence" value="ECO:0007669"/>
    <property type="project" value="TreeGrafter"/>
</dbReference>
<evidence type="ECO:0000256" key="2">
    <source>
        <dbReference type="ARBA" id="ARBA00005961"/>
    </source>
</evidence>
<dbReference type="InterPro" id="IPR037193">
    <property type="entry name" value="GDNF_alpha"/>
</dbReference>
<dbReference type="PANTHER" id="PTHR10269">
    <property type="entry name" value="GDNF RECEPTOR ALPHA"/>
    <property type="match status" value="1"/>
</dbReference>
<dbReference type="SUPFAM" id="SSF110035">
    <property type="entry name" value="GDNF receptor-like"/>
    <property type="match status" value="1"/>
</dbReference>
<protein>
    <recommendedName>
        <fullName evidence="9">GDNF/GAS1 domain-containing protein</fullName>
    </recommendedName>
</protein>
<evidence type="ECO:0000313" key="11">
    <source>
        <dbReference type="Proteomes" id="UP000824782"/>
    </source>
</evidence>
<evidence type="ECO:0000256" key="1">
    <source>
        <dbReference type="ARBA" id="ARBA00004236"/>
    </source>
</evidence>
<proteinExistence type="inferred from homology"/>
<dbReference type="InterPro" id="IPR003438">
    <property type="entry name" value="GDNF_rcpt"/>
</dbReference>
<dbReference type="SMART" id="SM00907">
    <property type="entry name" value="GDNF"/>
    <property type="match status" value="3"/>
</dbReference>
<keyword evidence="11" id="KW-1185">Reference proteome</keyword>
<dbReference type="GO" id="GO:0038023">
    <property type="term" value="F:signaling receptor activity"/>
    <property type="evidence" value="ECO:0007669"/>
    <property type="project" value="InterPro"/>
</dbReference>
<dbReference type="GO" id="GO:0007399">
    <property type="term" value="P:nervous system development"/>
    <property type="evidence" value="ECO:0007669"/>
    <property type="project" value="TreeGrafter"/>
</dbReference>
<reference evidence="10" key="1">
    <citation type="thesis" date="2020" institute="ProQuest LLC" country="789 East Eisenhower Parkway, Ann Arbor, MI, USA">
        <title>Comparative Genomics and Chromosome Evolution.</title>
        <authorList>
            <person name="Mudd A.B."/>
        </authorList>
    </citation>
    <scope>NUCLEOTIDE SEQUENCE</scope>
    <source>
        <strain evidence="10">237g6f4</strain>
        <tissue evidence="10">Blood</tissue>
    </source>
</reference>
<evidence type="ECO:0000259" key="9">
    <source>
        <dbReference type="SMART" id="SM00907"/>
    </source>
</evidence>
<accession>A0AAV7C0K8</accession>
<evidence type="ECO:0000256" key="5">
    <source>
        <dbReference type="ARBA" id="ARBA00023136"/>
    </source>
</evidence>
<dbReference type="Pfam" id="PF02351">
    <property type="entry name" value="GDNF"/>
    <property type="match status" value="3"/>
</dbReference>
<feature type="domain" description="GDNF/GAS1" evidence="9">
    <location>
        <begin position="27"/>
        <end position="101"/>
    </location>
</feature>
<evidence type="ECO:0000256" key="7">
    <source>
        <dbReference type="ARBA" id="ARBA00023180"/>
    </source>
</evidence>
<sequence length="333" mass="38277">MRCLVVLLLFVKAAFSLSIDSPESYDCVSAELLCKNDTVCNSTYSVLKNCTRGDAGYPTTAPECQEAGQRISQTPIYHCKCHHQMRKEELCLNIYWTVHVLYIPGYLVSADSPYGEDSDTNEQTKNLHFRSLFEPEFLDDTSNACVKEANTCGSNERCTQLKSEYVSHCSMTKGSCDRRKCHSQLRNFIRKVPIEFTKRLLFCPCDQDKNCGERRRQNIVPKCSFEEKEMKNCLEIYDICMGDNLCKSRLLDYQKHCHLFEKNIEGCSPKQHDLCMKAYIRMIGTAATPNFINNMNMDTSLWCTCEGSANKLEVCNAFRGMFTSNRCLRKYKF</sequence>
<dbReference type="InterPro" id="IPR016017">
    <property type="entry name" value="GDNF/GAS1"/>
</dbReference>
<dbReference type="Gene3D" id="1.10.220.110">
    <property type="entry name" value="GDNF binding domain"/>
    <property type="match status" value="1"/>
</dbReference>